<evidence type="ECO:0000313" key="2">
    <source>
        <dbReference type="Proteomes" id="UP000295293"/>
    </source>
</evidence>
<dbReference type="EMBL" id="SNZH01000029">
    <property type="protein sequence ID" value="TDR36336.1"/>
    <property type="molecule type" value="Genomic_DNA"/>
</dbReference>
<dbReference type="RefSeq" id="WP_133821914.1">
    <property type="nucleotide sequence ID" value="NZ_SNZH01000029.1"/>
</dbReference>
<comment type="caution">
    <text evidence="1">The sequence shown here is derived from an EMBL/GenBank/DDBJ whole genome shotgun (WGS) entry which is preliminary data.</text>
</comment>
<evidence type="ECO:0000313" key="1">
    <source>
        <dbReference type="EMBL" id="TDR36336.1"/>
    </source>
</evidence>
<gene>
    <name evidence="1" type="ORF">DFR29_12917</name>
</gene>
<name>A0A4R6YIC2_9GAMM</name>
<dbReference type="Proteomes" id="UP000295293">
    <property type="component" value="Unassembled WGS sequence"/>
</dbReference>
<dbReference type="OrthoDB" id="7065448at2"/>
<dbReference type="AlphaFoldDB" id="A0A4R6YIC2"/>
<sequence length="130" mass="14087">MSFTIELLVKPLPAGDEKAWDMIEAIGDAYDDDDDDRPKAPALLALHERLTARYPCLSSYAPDDDSSDACPWADGPMLGNFGHDMGMLAIVPSRVDEVLPFIIVTAHALGISVADGQSGEIHRAPRVVKR</sequence>
<reference evidence="1 2" key="1">
    <citation type="submission" date="2019-03" db="EMBL/GenBank/DDBJ databases">
        <title>Genomic Encyclopedia of Type Strains, Phase IV (KMG-IV): sequencing the most valuable type-strain genomes for metagenomic binning, comparative biology and taxonomic classification.</title>
        <authorList>
            <person name="Goeker M."/>
        </authorList>
    </citation>
    <scope>NUCLEOTIDE SEQUENCE [LARGE SCALE GENOMIC DNA]</scope>
    <source>
        <strain evidence="1 2">DSM 21667</strain>
    </source>
</reference>
<protein>
    <submittedName>
        <fullName evidence="1">Uncharacterized protein</fullName>
    </submittedName>
</protein>
<proteinExistence type="predicted"/>
<accession>A0A4R6YIC2</accession>
<keyword evidence="2" id="KW-1185">Reference proteome</keyword>
<organism evidence="1 2">
    <name type="scientific">Tahibacter aquaticus</name>
    <dbReference type="NCBI Taxonomy" id="520092"/>
    <lineage>
        <taxon>Bacteria</taxon>
        <taxon>Pseudomonadati</taxon>
        <taxon>Pseudomonadota</taxon>
        <taxon>Gammaproteobacteria</taxon>
        <taxon>Lysobacterales</taxon>
        <taxon>Rhodanobacteraceae</taxon>
        <taxon>Tahibacter</taxon>
    </lineage>
</organism>